<keyword evidence="3" id="KW-1185">Reference proteome</keyword>
<evidence type="ECO:0000313" key="2">
    <source>
        <dbReference type="EnsemblMetazoa" id="GPAI043266-PA"/>
    </source>
</evidence>
<dbReference type="Proteomes" id="UP000092445">
    <property type="component" value="Unassembled WGS sequence"/>
</dbReference>
<evidence type="ECO:0000256" key="1">
    <source>
        <dbReference type="SAM" id="MobiDB-lite"/>
    </source>
</evidence>
<dbReference type="AlphaFoldDB" id="A0A1B0AEL0"/>
<name>A0A1B0AEL0_GLOPL</name>
<organism evidence="2 3">
    <name type="scientific">Glossina pallidipes</name>
    <name type="common">Tsetse fly</name>
    <dbReference type="NCBI Taxonomy" id="7398"/>
    <lineage>
        <taxon>Eukaryota</taxon>
        <taxon>Metazoa</taxon>
        <taxon>Ecdysozoa</taxon>
        <taxon>Arthropoda</taxon>
        <taxon>Hexapoda</taxon>
        <taxon>Insecta</taxon>
        <taxon>Pterygota</taxon>
        <taxon>Neoptera</taxon>
        <taxon>Endopterygota</taxon>
        <taxon>Diptera</taxon>
        <taxon>Brachycera</taxon>
        <taxon>Muscomorpha</taxon>
        <taxon>Hippoboscoidea</taxon>
        <taxon>Glossinidae</taxon>
        <taxon>Glossina</taxon>
    </lineage>
</organism>
<accession>A0A1B0AEL0</accession>
<feature type="region of interest" description="Disordered" evidence="1">
    <location>
        <begin position="1"/>
        <end position="20"/>
    </location>
</feature>
<reference evidence="3" key="1">
    <citation type="submission" date="2014-03" db="EMBL/GenBank/DDBJ databases">
        <authorList>
            <person name="Aksoy S."/>
            <person name="Warren W."/>
            <person name="Wilson R.K."/>
        </authorList>
    </citation>
    <scope>NUCLEOTIDE SEQUENCE [LARGE SCALE GENOMIC DNA]</scope>
    <source>
        <strain evidence="3">IAEA</strain>
    </source>
</reference>
<sequence>MLNHSPVASVTPTPSVPSGVNPFVPATSVAATCDSIRSVTIHISFLVEGKPLPNTNEPSCKECKAWARSARDEPVSRICESVNTHSKSSNIKTSREANNVQSDKRFRIVMRQRAWFVNKRNGVRDLSCVELASMRTVCQDNSLKINIIPLYGSLRRVKRKSPFAHLGVFDSTRIRDICKVLK</sequence>
<proteinExistence type="predicted"/>
<dbReference type="EnsemblMetazoa" id="GPAI043266-RA">
    <property type="protein sequence ID" value="GPAI043266-PA"/>
    <property type="gene ID" value="GPAI043266"/>
</dbReference>
<reference evidence="2" key="2">
    <citation type="submission" date="2020-05" db="UniProtKB">
        <authorList>
            <consortium name="EnsemblMetazoa"/>
        </authorList>
    </citation>
    <scope>IDENTIFICATION</scope>
    <source>
        <strain evidence="2">IAEA</strain>
    </source>
</reference>
<dbReference type="VEuPathDB" id="VectorBase:GPAI043266"/>
<protein>
    <submittedName>
        <fullName evidence="2">Uncharacterized protein</fullName>
    </submittedName>
</protein>
<evidence type="ECO:0000313" key="3">
    <source>
        <dbReference type="Proteomes" id="UP000092445"/>
    </source>
</evidence>